<reference evidence="3" key="1">
    <citation type="journal article" date="2019" name="Science">
        <title>Mutation of a bHLH transcription factor allowed almond domestication.</title>
        <authorList>
            <person name="Sanchez-Perez R."/>
            <person name="Pavan S."/>
            <person name="Mazzeo R."/>
            <person name="Moldovan C."/>
            <person name="Aiese Cigliano R."/>
            <person name="Del Cueto J."/>
            <person name="Ricciardi F."/>
            <person name="Lotti C."/>
            <person name="Ricciardi L."/>
            <person name="Dicenta F."/>
            <person name="Lopez-Marques R.L."/>
            <person name="Lindberg Moller B."/>
        </authorList>
    </citation>
    <scope>NUCLEOTIDE SEQUENCE</scope>
</reference>
<name>A0A4Y1R4V0_PRUDU</name>
<protein>
    <submittedName>
        <fullName evidence="3">Tetratricopeptide repeat-like superfamily protein</fullName>
    </submittedName>
</protein>
<dbReference type="AlphaFoldDB" id="A0A4Y1R4V0"/>
<evidence type="ECO:0000313" key="3">
    <source>
        <dbReference type="EMBL" id="BBG99017.1"/>
    </source>
</evidence>
<gene>
    <name evidence="3" type="ORF">Prudu_008575</name>
</gene>
<organism evidence="3">
    <name type="scientific">Prunus dulcis</name>
    <name type="common">Almond</name>
    <name type="synonym">Amygdalus dulcis</name>
    <dbReference type="NCBI Taxonomy" id="3755"/>
    <lineage>
        <taxon>Eukaryota</taxon>
        <taxon>Viridiplantae</taxon>
        <taxon>Streptophyta</taxon>
        <taxon>Embryophyta</taxon>
        <taxon>Tracheophyta</taxon>
        <taxon>Spermatophyta</taxon>
        <taxon>Magnoliopsida</taxon>
        <taxon>eudicotyledons</taxon>
        <taxon>Gunneridae</taxon>
        <taxon>Pentapetalae</taxon>
        <taxon>rosids</taxon>
        <taxon>fabids</taxon>
        <taxon>Rosales</taxon>
        <taxon>Rosaceae</taxon>
        <taxon>Amygdaloideae</taxon>
        <taxon>Amygdaleae</taxon>
        <taxon>Prunus</taxon>
    </lineage>
</organism>
<dbReference type="PANTHER" id="PTHR47329">
    <property type="entry name" value="OS05G0129900 PROTEIN"/>
    <property type="match status" value="1"/>
</dbReference>
<evidence type="ECO:0000259" key="2">
    <source>
        <dbReference type="Pfam" id="PF13877"/>
    </source>
</evidence>
<dbReference type="Pfam" id="PF13877">
    <property type="entry name" value="RPAP3_C"/>
    <property type="match status" value="1"/>
</dbReference>
<dbReference type="EMBL" id="AP019299">
    <property type="protein sequence ID" value="BBG99017.1"/>
    <property type="molecule type" value="Genomic_DNA"/>
</dbReference>
<feature type="region of interest" description="Disordered" evidence="1">
    <location>
        <begin position="37"/>
        <end position="61"/>
    </location>
</feature>
<dbReference type="InterPro" id="IPR025986">
    <property type="entry name" value="RPAP3-like_C"/>
</dbReference>
<evidence type="ECO:0000256" key="1">
    <source>
        <dbReference type="SAM" id="MobiDB-lite"/>
    </source>
</evidence>
<feature type="domain" description="RNA-polymerase II-associated protein 3-like C-terminal" evidence="2">
    <location>
        <begin position="84"/>
        <end position="173"/>
    </location>
</feature>
<proteinExistence type="predicted"/>
<dbReference type="PANTHER" id="PTHR47329:SF1">
    <property type="entry name" value="OS05G0129900 PROTEIN"/>
    <property type="match status" value="1"/>
</dbReference>
<sequence length="234" mass="26135">MVSIWSKENSVQEMRKVGKLDTKVNGQSIQPVSSSAQITEMTAVQDHTKRNNTTRNPEVKASVQELASRAASRVKAVAAEKITPPNSAYQFEVSWFTVKNIVCQNARFICSLSSQSRLYISPSALPQIFKNALTVPILLDIINEEMDLAVNYLENLTRVPRFDTLIMFLSSSDNADLVKIWDEVFDNEATPIEYAEKLDNLHTKYCPSDDKAQQVSTLPSSTSVLMLALIYIGL</sequence>
<accession>A0A4Y1R4V0</accession>